<sequence>MAYTPAILVTFVLLSWLTPPSCSWVSENDGSYVIDACSVTRYQDLCIDSLASYSKTAKKDPSKWARAGVSVTIGETKNTTRYLVGLKKKNCLKGRNRLALFDCVDVFQDALDNLHKSLGVLRKLNDEIFDTQMEDITTWISSALTDEDTCLDGFGGQDGRQIKLLESKVTRVSYFTSNALALVAKLASAGP</sequence>
<dbReference type="EMBL" id="CM042060">
    <property type="protein sequence ID" value="KAI3679046.1"/>
    <property type="molecule type" value="Genomic_DNA"/>
</dbReference>
<name>A0ACB8Y4U7_ARCLA</name>
<keyword evidence="2" id="KW-1185">Reference proteome</keyword>
<protein>
    <submittedName>
        <fullName evidence="1">Uncharacterized protein</fullName>
    </submittedName>
</protein>
<accession>A0ACB8Y4U7</accession>
<organism evidence="1 2">
    <name type="scientific">Arctium lappa</name>
    <name type="common">Greater burdock</name>
    <name type="synonym">Lappa major</name>
    <dbReference type="NCBI Taxonomy" id="4217"/>
    <lineage>
        <taxon>Eukaryota</taxon>
        <taxon>Viridiplantae</taxon>
        <taxon>Streptophyta</taxon>
        <taxon>Embryophyta</taxon>
        <taxon>Tracheophyta</taxon>
        <taxon>Spermatophyta</taxon>
        <taxon>Magnoliopsida</taxon>
        <taxon>eudicotyledons</taxon>
        <taxon>Gunneridae</taxon>
        <taxon>Pentapetalae</taxon>
        <taxon>asterids</taxon>
        <taxon>campanulids</taxon>
        <taxon>Asterales</taxon>
        <taxon>Asteraceae</taxon>
        <taxon>Carduoideae</taxon>
        <taxon>Cardueae</taxon>
        <taxon>Arctiinae</taxon>
        <taxon>Arctium</taxon>
    </lineage>
</organism>
<gene>
    <name evidence="1" type="ORF">L6452_38353</name>
</gene>
<reference evidence="2" key="1">
    <citation type="journal article" date="2022" name="Mol. Ecol. Resour.">
        <title>The genomes of chicory, endive, great burdock and yacon provide insights into Asteraceae palaeo-polyploidization history and plant inulin production.</title>
        <authorList>
            <person name="Fan W."/>
            <person name="Wang S."/>
            <person name="Wang H."/>
            <person name="Wang A."/>
            <person name="Jiang F."/>
            <person name="Liu H."/>
            <person name="Zhao H."/>
            <person name="Xu D."/>
            <person name="Zhang Y."/>
        </authorList>
    </citation>
    <scope>NUCLEOTIDE SEQUENCE [LARGE SCALE GENOMIC DNA]</scope>
    <source>
        <strain evidence="2">cv. Niubang</strain>
    </source>
</reference>
<evidence type="ECO:0000313" key="2">
    <source>
        <dbReference type="Proteomes" id="UP001055879"/>
    </source>
</evidence>
<dbReference type="Proteomes" id="UP001055879">
    <property type="component" value="Linkage Group LG14"/>
</dbReference>
<comment type="caution">
    <text evidence="1">The sequence shown here is derived from an EMBL/GenBank/DDBJ whole genome shotgun (WGS) entry which is preliminary data.</text>
</comment>
<proteinExistence type="predicted"/>
<evidence type="ECO:0000313" key="1">
    <source>
        <dbReference type="EMBL" id="KAI3679046.1"/>
    </source>
</evidence>
<reference evidence="1 2" key="2">
    <citation type="journal article" date="2022" name="Mol. Ecol. Resour.">
        <title>The genomes of chicory, endive, great burdock and yacon provide insights into Asteraceae paleo-polyploidization history and plant inulin production.</title>
        <authorList>
            <person name="Fan W."/>
            <person name="Wang S."/>
            <person name="Wang H."/>
            <person name="Wang A."/>
            <person name="Jiang F."/>
            <person name="Liu H."/>
            <person name="Zhao H."/>
            <person name="Xu D."/>
            <person name="Zhang Y."/>
        </authorList>
    </citation>
    <scope>NUCLEOTIDE SEQUENCE [LARGE SCALE GENOMIC DNA]</scope>
    <source>
        <strain evidence="2">cv. Niubang</strain>
    </source>
</reference>